<dbReference type="KEGG" id="qsa:O6P43_024783"/>
<dbReference type="AlphaFoldDB" id="A0AAD7L940"/>
<dbReference type="InterPro" id="IPR036291">
    <property type="entry name" value="NAD(P)-bd_dom_sf"/>
</dbReference>
<accession>A0AAD7L940</accession>
<dbReference type="SUPFAM" id="SSF51735">
    <property type="entry name" value="NAD(P)-binding Rossmann-fold domains"/>
    <property type="match status" value="1"/>
</dbReference>
<dbReference type="InterPro" id="IPR008030">
    <property type="entry name" value="NmrA-like"/>
</dbReference>
<name>A0AAD7L940_QUISA</name>
<sequence>MGLHYSMQGDIHDHESLVKAIKHVDVVISTVGGQQVADQVKIIAAIKEAGNIKRFRPSEFSLDIDRHHAVEPAASFFQIKVNFRRAIEAEGVPYTCIISNAFAGYFLPNLGQENATGPPKDEVDILGDGNVKGYSLWVHLDLDEGEWRERVGEREIYIFYCFESFF</sequence>
<evidence type="ECO:0000259" key="1">
    <source>
        <dbReference type="Pfam" id="PF05368"/>
    </source>
</evidence>
<feature type="domain" description="NmrA-like" evidence="1">
    <location>
        <begin position="7"/>
        <end position="113"/>
    </location>
</feature>
<dbReference type="Gene3D" id="3.40.50.720">
    <property type="entry name" value="NAD(P)-binding Rossmann-like Domain"/>
    <property type="match status" value="1"/>
</dbReference>
<dbReference type="EMBL" id="JARAOO010000010">
    <property type="protein sequence ID" value="KAJ7953026.1"/>
    <property type="molecule type" value="Genomic_DNA"/>
</dbReference>
<dbReference type="InterPro" id="IPR050608">
    <property type="entry name" value="NmrA-type/Isoflavone_red_sf"/>
</dbReference>
<reference evidence="2" key="1">
    <citation type="journal article" date="2023" name="Science">
        <title>Elucidation of the pathway for biosynthesis of saponin adjuvants from the soapbark tree.</title>
        <authorList>
            <person name="Reed J."/>
            <person name="Orme A."/>
            <person name="El-Demerdash A."/>
            <person name="Owen C."/>
            <person name="Martin L.B.B."/>
            <person name="Misra R.C."/>
            <person name="Kikuchi S."/>
            <person name="Rejzek M."/>
            <person name="Martin A.C."/>
            <person name="Harkess A."/>
            <person name="Leebens-Mack J."/>
            <person name="Louveau T."/>
            <person name="Stephenson M.J."/>
            <person name="Osbourn A."/>
        </authorList>
    </citation>
    <scope>NUCLEOTIDE SEQUENCE</scope>
    <source>
        <strain evidence="2">S10</strain>
    </source>
</reference>
<evidence type="ECO:0000313" key="2">
    <source>
        <dbReference type="EMBL" id="KAJ7953026.1"/>
    </source>
</evidence>
<dbReference type="Proteomes" id="UP001163823">
    <property type="component" value="Chromosome 10"/>
</dbReference>
<evidence type="ECO:0000313" key="3">
    <source>
        <dbReference type="Proteomes" id="UP001163823"/>
    </source>
</evidence>
<protein>
    <submittedName>
        <fullName evidence="2">Isoflavone reductase-like protein</fullName>
    </submittedName>
</protein>
<gene>
    <name evidence="2" type="ORF">O6P43_024783</name>
</gene>
<dbReference type="Pfam" id="PF05368">
    <property type="entry name" value="NmrA"/>
    <property type="match status" value="1"/>
</dbReference>
<proteinExistence type="predicted"/>
<dbReference type="PANTHER" id="PTHR43349:SF40">
    <property type="entry name" value="PHENYLCOUMARAN BENZYLIC ETHER REDUCTASE-LIKE PROTEIN FI1"/>
    <property type="match status" value="1"/>
</dbReference>
<comment type="caution">
    <text evidence="2">The sequence shown here is derived from an EMBL/GenBank/DDBJ whole genome shotgun (WGS) entry which is preliminary data.</text>
</comment>
<organism evidence="2 3">
    <name type="scientific">Quillaja saponaria</name>
    <name type="common">Soap bark tree</name>
    <dbReference type="NCBI Taxonomy" id="32244"/>
    <lineage>
        <taxon>Eukaryota</taxon>
        <taxon>Viridiplantae</taxon>
        <taxon>Streptophyta</taxon>
        <taxon>Embryophyta</taxon>
        <taxon>Tracheophyta</taxon>
        <taxon>Spermatophyta</taxon>
        <taxon>Magnoliopsida</taxon>
        <taxon>eudicotyledons</taxon>
        <taxon>Gunneridae</taxon>
        <taxon>Pentapetalae</taxon>
        <taxon>rosids</taxon>
        <taxon>fabids</taxon>
        <taxon>Fabales</taxon>
        <taxon>Quillajaceae</taxon>
        <taxon>Quillaja</taxon>
    </lineage>
</organism>
<dbReference type="PANTHER" id="PTHR43349">
    <property type="entry name" value="PINORESINOL REDUCTASE-RELATED"/>
    <property type="match status" value="1"/>
</dbReference>
<keyword evidence="3" id="KW-1185">Reference proteome</keyword>
<dbReference type="GO" id="GO:0009807">
    <property type="term" value="P:lignan biosynthetic process"/>
    <property type="evidence" value="ECO:0007669"/>
    <property type="project" value="UniProtKB-ARBA"/>
</dbReference>